<accession>A0ABX1FDS3</accession>
<sequence>MTLLDRVRAALDGYRYVSETSALGGVVFEWGGDPLVGVVNDELMVRVPGGGWAAVTGDVADWLERSSEVVIAECVVRWHDQLRAGGFEASQAMLGLVHHEPDREQLQRILLDHTHHPALRQLAVTCLGHVGRLDGEVLPEVVPRLRELLDDPEVGGRAEDALGDIEQFTRC</sequence>
<proteinExistence type="predicted"/>
<dbReference type="InterPro" id="IPR011989">
    <property type="entry name" value="ARM-like"/>
</dbReference>
<dbReference type="Proteomes" id="UP001515943">
    <property type="component" value="Unassembled WGS sequence"/>
</dbReference>
<name>A0ABX1FDS3_9PSEU</name>
<dbReference type="InterPro" id="IPR016024">
    <property type="entry name" value="ARM-type_fold"/>
</dbReference>
<gene>
    <name evidence="1" type="ORF">FXN61_08495</name>
</gene>
<dbReference type="EMBL" id="VSRL01000021">
    <property type="protein sequence ID" value="NKE56876.1"/>
    <property type="molecule type" value="Genomic_DNA"/>
</dbReference>
<evidence type="ECO:0000313" key="2">
    <source>
        <dbReference type="Proteomes" id="UP001515943"/>
    </source>
</evidence>
<reference evidence="1 2" key="1">
    <citation type="submission" date="2019-08" db="EMBL/GenBank/DDBJ databases">
        <title>Lentzea from Indian Himalayas.</title>
        <authorList>
            <person name="Mandal S."/>
            <person name="Mallick Gupta A."/>
            <person name="Maiti P.K."/>
            <person name="Sarkar J."/>
            <person name="Mandal S."/>
        </authorList>
    </citation>
    <scope>NUCLEOTIDE SEQUENCE [LARGE SCALE GENOMIC DNA]</scope>
    <source>
        <strain evidence="1 2">PSKA42</strain>
    </source>
</reference>
<comment type="caution">
    <text evidence="1">The sequence shown here is derived from an EMBL/GenBank/DDBJ whole genome shotgun (WGS) entry which is preliminary data.</text>
</comment>
<evidence type="ECO:0000313" key="1">
    <source>
        <dbReference type="EMBL" id="NKE56876.1"/>
    </source>
</evidence>
<keyword evidence="2" id="KW-1185">Reference proteome</keyword>
<evidence type="ECO:0008006" key="3">
    <source>
        <dbReference type="Google" id="ProtNLM"/>
    </source>
</evidence>
<organism evidence="1 2">
    <name type="scientific">Lentzea indica</name>
    <dbReference type="NCBI Taxonomy" id="2604800"/>
    <lineage>
        <taxon>Bacteria</taxon>
        <taxon>Bacillati</taxon>
        <taxon>Actinomycetota</taxon>
        <taxon>Actinomycetes</taxon>
        <taxon>Pseudonocardiales</taxon>
        <taxon>Pseudonocardiaceae</taxon>
        <taxon>Lentzea</taxon>
    </lineage>
</organism>
<dbReference type="RefSeq" id="WP_167972006.1">
    <property type="nucleotide sequence ID" value="NZ_VSRL01000021.1"/>
</dbReference>
<protein>
    <recommendedName>
        <fullName evidence="3">HEAT repeat-containing protein</fullName>
    </recommendedName>
</protein>
<dbReference type="SUPFAM" id="SSF48371">
    <property type="entry name" value="ARM repeat"/>
    <property type="match status" value="1"/>
</dbReference>
<dbReference type="Gene3D" id="1.25.10.10">
    <property type="entry name" value="Leucine-rich Repeat Variant"/>
    <property type="match status" value="1"/>
</dbReference>
<dbReference type="InterPro" id="IPR049796">
    <property type="entry name" value="CdiI_Ct-like"/>
</dbReference>
<dbReference type="CDD" id="cd20694">
    <property type="entry name" value="CdiI_Ct-like"/>
    <property type="match status" value="1"/>
</dbReference>